<dbReference type="Pfam" id="PF03544">
    <property type="entry name" value="TonB_C"/>
    <property type="match status" value="1"/>
</dbReference>
<accession>A0A6I6MLF6</accession>
<keyword evidence="9" id="KW-1185">Reference proteome</keyword>
<evidence type="ECO:0000256" key="4">
    <source>
        <dbReference type="ARBA" id="ARBA00023136"/>
    </source>
</evidence>
<dbReference type="InterPro" id="IPR006260">
    <property type="entry name" value="TonB/TolA_C"/>
</dbReference>
<protein>
    <recommendedName>
        <fullName evidence="7">TonB C-terminal domain-containing protein</fullName>
    </recommendedName>
</protein>
<dbReference type="InterPro" id="IPR037682">
    <property type="entry name" value="TonB_C"/>
</dbReference>
<feature type="compositionally biased region" description="Low complexity" evidence="5">
    <location>
        <begin position="101"/>
        <end position="111"/>
    </location>
</feature>
<evidence type="ECO:0000256" key="3">
    <source>
        <dbReference type="ARBA" id="ARBA00022989"/>
    </source>
</evidence>
<dbReference type="Gene3D" id="3.30.1150.10">
    <property type="match status" value="1"/>
</dbReference>
<evidence type="ECO:0000313" key="8">
    <source>
        <dbReference type="EMBL" id="QGZ94098.1"/>
    </source>
</evidence>
<feature type="transmembrane region" description="Helical" evidence="6">
    <location>
        <begin position="25"/>
        <end position="43"/>
    </location>
</feature>
<dbReference type="RefSeq" id="WP_158765060.1">
    <property type="nucleotide sequence ID" value="NZ_CP047045.1"/>
</dbReference>
<dbReference type="NCBIfam" id="TIGR01352">
    <property type="entry name" value="tonB_Cterm"/>
    <property type="match status" value="1"/>
</dbReference>
<dbReference type="GO" id="GO:0016020">
    <property type="term" value="C:membrane"/>
    <property type="evidence" value="ECO:0007669"/>
    <property type="project" value="UniProtKB-SubCell"/>
</dbReference>
<evidence type="ECO:0000256" key="6">
    <source>
        <dbReference type="SAM" id="Phobius"/>
    </source>
</evidence>
<keyword evidence="3 6" id="KW-1133">Transmembrane helix</keyword>
<name>A0A6I6MLF6_9CAUL</name>
<sequence>MSDDPNHGATEIRATKGGGGGAGKWLLGGLAAVVLLGGGYFAWKSTQPTNQTDLETAYNDTYDADQVRAGPLGSSDDLTADTASDDSAPPAAASSERRSTSARSSTASADTVPEETIGIMPVNASGDELATTASNGDDIVVTAPPRPIWDRTPSARRLSAFYPDRALQRGREGEARLHCTVLDGGALDCAKVSETPGGGFGNAALRVSRSLRHAAVRRDGADATGTPVNLRVVFRIEDDRRG</sequence>
<feature type="region of interest" description="Disordered" evidence="5">
    <location>
        <begin position="66"/>
        <end position="118"/>
    </location>
</feature>
<keyword evidence="4 6" id="KW-0472">Membrane</keyword>
<dbReference type="GO" id="GO:0055085">
    <property type="term" value="P:transmembrane transport"/>
    <property type="evidence" value="ECO:0007669"/>
    <property type="project" value="InterPro"/>
</dbReference>
<dbReference type="EMBL" id="CP047045">
    <property type="protein sequence ID" value="QGZ94098.1"/>
    <property type="molecule type" value="Genomic_DNA"/>
</dbReference>
<organism evidence="8 9">
    <name type="scientific">Terricaulis silvestris</name>
    <dbReference type="NCBI Taxonomy" id="2686094"/>
    <lineage>
        <taxon>Bacteria</taxon>
        <taxon>Pseudomonadati</taxon>
        <taxon>Pseudomonadota</taxon>
        <taxon>Alphaproteobacteria</taxon>
        <taxon>Caulobacterales</taxon>
        <taxon>Caulobacteraceae</taxon>
        <taxon>Terricaulis</taxon>
    </lineage>
</organism>
<reference evidence="9" key="1">
    <citation type="submission" date="2019-12" db="EMBL/GenBank/DDBJ databases">
        <title>Complete genome of Terracaulis silvestris 0127_4.</title>
        <authorList>
            <person name="Vieira S."/>
            <person name="Riedel T."/>
            <person name="Sproer C."/>
            <person name="Pascual J."/>
            <person name="Boedeker C."/>
            <person name="Overmann J."/>
        </authorList>
    </citation>
    <scope>NUCLEOTIDE SEQUENCE [LARGE SCALE GENOMIC DNA]</scope>
    <source>
        <strain evidence="9">0127_4</strain>
    </source>
</reference>
<dbReference type="Proteomes" id="UP000431269">
    <property type="component" value="Chromosome"/>
</dbReference>
<feature type="compositionally biased region" description="Low complexity" evidence="5">
    <location>
        <begin position="74"/>
        <end position="94"/>
    </location>
</feature>
<proteinExistence type="predicted"/>
<dbReference type="SUPFAM" id="SSF74653">
    <property type="entry name" value="TolA/TonB C-terminal domain"/>
    <property type="match status" value="1"/>
</dbReference>
<evidence type="ECO:0000256" key="5">
    <source>
        <dbReference type="SAM" id="MobiDB-lite"/>
    </source>
</evidence>
<evidence type="ECO:0000256" key="1">
    <source>
        <dbReference type="ARBA" id="ARBA00004167"/>
    </source>
</evidence>
<dbReference type="AlphaFoldDB" id="A0A6I6MLF6"/>
<evidence type="ECO:0000313" key="9">
    <source>
        <dbReference type="Proteomes" id="UP000431269"/>
    </source>
</evidence>
<feature type="domain" description="TonB C-terminal" evidence="7">
    <location>
        <begin position="161"/>
        <end position="235"/>
    </location>
</feature>
<keyword evidence="2 6" id="KW-0812">Transmembrane</keyword>
<comment type="subcellular location">
    <subcellularLocation>
        <location evidence="1">Membrane</location>
        <topology evidence="1">Single-pass membrane protein</topology>
    </subcellularLocation>
</comment>
<evidence type="ECO:0000259" key="7">
    <source>
        <dbReference type="Pfam" id="PF03544"/>
    </source>
</evidence>
<evidence type="ECO:0000256" key="2">
    <source>
        <dbReference type="ARBA" id="ARBA00022692"/>
    </source>
</evidence>
<dbReference type="KEGG" id="tsv:DSM104635_00914"/>
<gene>
    <name evidence="8" type="ORF">DSM104635_00914</name>
</gene>